<accession>A0A9P8JCA1</accession>
<feature type="compositionally biased region" description="Low complexity" evidence="2">
    <location>
        <begin position="46"/>
        <end position="63"/>
    </location>
</feature>
<feature type="compositionally biased region" description="Polar residues" evidence="2">
    <location>
        <begin position="28"/>
        <end position="45"/>
    </location>
</feature>
<evidence type="ECO:0000313" key="3">
    <source>
        <dbReference type="EMBL" id="KAG9695905.1"/>
    </source>
</evidence>
<organism evidence="3 4">
    <name type="scientific">Aureobasidium melanogenum</name>
    <name type="common">Aureobasidium pullulans var. melanogenum</name>
    <dbReference type="NCBI Taxonomy" id="46634"/>
    <lineage>
        <taxon>Eukaryota</taxon>
        <taxon>Fungi</taxon>
        <taxon>Dikarya</taxon>
        <taxon>Ascomycota</taxon>
        <taxon>Pezizomycotina</taxon>
        <taxon>Dothideomycetes</taxon>
        <taxon>Dothideomycetidae</taxon>
        <taxon>Dothideales</taxon>
        <taxon>Saccotheciaceae</taxon>
        <taxon>Aureobasidium</taxon>
    </lineage>
</organism>
<dbReference type="PANTHER" id="PTHR15885">
    <property type="entry name" value="COILED-COIL DOMAIN-CONTAINING PROTEIN 174"/>
    <property type="match status" value="1"/>
</dbReference>
<feature type="region of interest" description="Disordered" evidence="2">
    <location>
        <begin position="146"/>
        <end position="210"/>
    </location>
</feature>
<dbReference type="AlphaFoldDB" id="A0A9P8JCA1"/>
<dbReference type="Proteomes" id="UP000779574">
    <property type="component" value="Unassembled WGS sequence"/>
</dbReference>
<evidence type="ECO:0000256" key="1">
    <source>
        <dbReference type="ARBA" id="ARBA00023054"/>
    </source>
</evidence>
<dbReference type="InterPro" id="IPR025066">
    <property type="entry name" value="CCDC174-like"/>
</dbReference>
<reference evidence="3" key="1">
    <citation type="journal article" date="2021" name="J Fungi (Basel)">
        <title>Virulence traits and population genomics of the black yeast Aureobasidium melanogenum.</title>
        <authorList>
            <person name="Cernosa A."/>
            <person name="Sun X."/>
            <person name="Gostincar C."/>
            <person name="Fang C."/>
            <person name="Gunde-Cimerman N."/>
            <person name="Song Z."/>
        </authorList>
    </citation>
    <scope>NUCLEOTIDE SEQUENCE</scope>
    <source>
        <strain evidence="3">EXF-9911</strain>
    </source>
</reference>
<evidence type="ECO:0000313" key="4">
    <source>
        <dbReference type="Proteomes" id="UP000779574"/>
    </source>
</evidence>
<feature type="compositionally biased region" description="Basic and acidic residues" evidence="2">
    <location>
        <begin position="284"/>
        <end position="313"/>
    </location>
</feature>
<sequence length="354" mass="39976">MSHRNTSAKDAPLYGAPKPAKRQKSGREISSSNTLAFTSQLQSLISAGPNSSANPSRSSTSRPRPNKEDIFASHNRNVKKRAARDLHDDSPAFDQKHSTSSEALDSSAWHRSKRKMEEKARLYAAMKRGDVGDDNDTHLVDFDRKWADHQDKQLSDQSSSDDDDSDSDKDMVEWEDEFGRTRTGTAAQRAREQRLAQLGSEAALRSRPDMPTNLIIGDTVQAAAFNPDEPVAQQMADLAAKRDRSLTPPPDTHFDASKEIRQKGVGFMQFSLDDQERKRQFENLDMERAETERVRAEREKRIKDRKDEIERRRNAIRQKRGKIEADDFLTGLGQELSARPANQDQKEGPATEES</sequence>
<name>A0A9P8JCA1_AURME</name>
<proteinExistence type="predicted"/>
<gene>
    <name evidence="3" type="ORF">KCU76_g4114</name>
</gene>
<dbReference type="Pfam" id="PF13300">
    <property type="entry name" value="DUF4078"/>
    <property type="match status" value="1"/>
</dbReference>
<feature type="non-terminal residue" evidence="3">
    <location>
        <position position="354"/>
    </location>
</feature>
<feature type="compositionally biased region" description="Basic and acidic residues" evidence="2">
    <location>
        <begin position="83"/>
        <end position="99"/>
    </location>
</feature>
<dbReference type="EMBL" id="JAHFXF010000117">
    <property type="protein sequence ID" value="KAG9695905.1"/>
    <property type="molecule type" value="Genomic_DNA"/>
</dbReference>
<reference evidence="3" key="2">
    <citation type="submission" date="2021-08" db="EMBL/GenBank/DDBJ databases">
        <authorList>
            <person name="Gostincar C."/>
            <person name="Sun X."/>
            <person name="Song Z."/>
            <person name="Gunde-Cimerman N."/>
        </authorList>
    </citation>
    <scope>NUCLEOTIDE SEQUENCE</scope>
    <source>
        <strain evidence="3">EXF-9911</strain>
    </source>
</reference>
<evidence type="ECO:0000256" key="2">
    <source>
        <dbReference type="SAM" id="MobiDB-lite"/>
    </source>
</evidence>
<feature type="region of interest" description="Disordered" evidence="2">
    <location>
        <begin position="284"/>
        <end position="354"/>
    </location>
</feature>
<feature type="compositionally biased region" description="Basic and acidic residues" evidence="2">
    <location>
        <begin position="344"/>
        <end position="354"/>
    </location>
</feature>
<dbReference type="OrthoDB" id="333551at2759"/>
<protein>
    <submittedName>
        <fullName evidence="3">Uncharacterized protein</fullName>
    </submittedName>
</protein>
<comment type="caution">
    <text evidence="3">The sequence shown here is derived from an EMBL/GenBank/DDBJ whole genome shotgun (WGS) entry which is preliminary data.</text>
</comment>
<dbReference type="PANTHER" id="PTHR15885:SF1">
    <property type="entry name" value="COILED-COIL DOMAIN-CONTAINING PROTEIN 174"/>
    <property type="match status" value="1"/>
</dbReference>
<feature type="region of interest" description="Disordered" evidence="2">
    <location>
        <begin position="1"/>
        <end position="115"/>
    </location>
</feature>
<feature type="compositionally biased region" description="Basic and acidic residues" evidence="2">
    <location>
        <begin position="168"/>
        <end position="180"/>
    </location>
</feature>
<dbReference type="GO" id="GO:0005634">
    <property type="term" value="C:nucleus"/>
    <property type="evidence" value="ECO:0007669"/>
    <property type="project" value="TreeGrafter"/>
</dbReference>
<keyword evidence="1" id="KW-0175">Coiled coil</keyword>